<evidence type="ECO:0000256" key="1">
    <source>
        <dbReference type="SAM" id="SignalP"/>
    </source>
</evidence>
<dbReference type="OrthoDB" id="5791451at2759"/>
<dbReference type="EMBL" id="CADEPM010000010">
    <property type="protein sequence ID" value="CAB3410333.1"/>
    <property type="molecule type" value="Genomic_DNA"/>
</dbReference>
<evidence type="ECO:0008006" key="4">
    <source>
        <dbReference type="Google" id="ProtNLM"/>
    </source>
</evidence>
<feature type="chain" id="PRO_5035747510" description="DUF19 domain-containing protein" evidence="1">
    <location>
        <begin position="19"/>
        <end position="329"/>
    </location>
</feature>
<sequence>MRHFLLLFLTCCLSLSNAKLTSSIVYKHLPLEAVIQAQTYGASAYKQFLLDTENATMRERMMAYDDYFEECNNLGQERAADVYRIVSQIKPTKDIKLLLTLGFHSFPARFITLDEDRFRQGLRELCEKYEMQLQCQLGFGDSRTSIYWRIDELKNSDGNLRILLDRHCPDIDADLVDYQCFARHVEEYTKPCFADMLNYNYTRYSGGRRIARIHIRATKQVAELTKNKDLEEDDDQFLTLKEHIQSSFERALREIAAIEGEKCEALDKVLQCVLPRAEEKCGRDAAEIMKTSILVGYLGRQRREPLNSQFKGFNVESSKKCLKLHPHIE</sequence>
<evidence type="ECO:0000313" key="2">
    <source>
        <dbReference type="EMBL" id="CAB3410333.1"/>
    </source>
</evidence>
<accession>A0A8S1F904</accession>
<comment type="caution">
    <text evidence="2">The sequence shown here is derived from an EMBL/GenBank/DDBJ whole genome shotgun (WGS) entry which is preliminary data.</text>
</comment>
<evidence type="ECO:0000313" key="3">
    <source>
        <dbReference type="Proteomes" id="UP000494206"/>
    </source>
</evidence>
<name>A0A8S1F904_9PELO</name>
<proteinExistence type="predicted"/>
<feature type="signal peptide" evidence="1">
    <location>
        <begin position="1"/>
        <end position="18"/>
    </location>
</feature>
<dbReference type="Proteomes" id="UP000494206">
    <property type="component" value="Unassembled WGS sequence"/>
</dbReference>
<protein>
    <recommendedName>
        <fullName evidence="4">DUF19 domain-containing protein</fullName>
    </recommendedName>
</protein>
<keyword evidence="1" id="KW-0732">Signal</keyword>
<dbReference type="AlphaFoldDB" id="A0A8S1F904"/>
<gene>
    <name evidence="2" type="ORF">CBOVIS_LOCUS11875</name>
</gene>
<organism evidence="2 3">
    <name type="scientific">Caenorhabditis bovis</name>
    <dbReference type="NCBI Taxonomy" id="2654633"/>
    <lineage>
        <taxon>Eukaryota</taxon>
        <taxon>Metazoa</taxon>
        <taxon>Ecdysozoa</taxon>
        <taxon>Nematoda</taxon>
        <taxon>Chromadorea</taxon>
        <taxon>Rhabditida</taxon>
        <taxon>Rhabditina</taxon>
        <taxon>Rhabditomorpha</taxon>
        <taxon>Rhabditoidea</taxon>
        <taxon>Rhabditidae</taxon>
        <taxon>Peloderinae</taxon>
        <taxon>Caenorhabditis</taxon>
    </lineage>
</organism>
<reference evidence="2 3" key="1">
    <citation type="submission" date="2020-04" db="EMBL/GenBank/DDBJ databases">
        <authorList>
            <person name="Laetsch R D."/>
            <person name="Stevens L."/>
            <person name="Kumar S."/>
            <person name="Blaxter L. M."/>
        </authorList>
    </citation>
    <scope>NUCLEOTIDE SEQUENCE [LARGE SCALE GENOMIC DNA]</scope>
</reference>
<keyword evidence="3" id="KW-1185">Reference proteome</keyword>